<evidence type="ECO:0000259" key="12">
    <source>
        <dbReference type="SMART" id="SM00387"/>
    </source>
</evidence>
<dbReference type="RefSeq" id="WP_118145269.1">
    <property type="nucleotide sequence ID" value="NZ_QRWH01000001.1"/>
</dbReference>
<evidence type="ECO:0000256" key="2">
    <source>
        <dbReference type="ARBA" id="ARBA00022475"/>
    </source>
</evidence>
<feature type="transmembrane region" description="Helical" evidence="11">
    <location>
        <begin position="173"/>
        <end position="198"/>
    </location>
</feature>
<evidence type="ECO:0000256" key="5">
    <source>
        <dbReference type="ARBA" id="ARBA00022741"/>
    </source>
</evidence>
<feature type="transmembrane region" description="Helical" evidence="11">
    <location>
        <begin position="6"/>
        <end position="24"/>
    </location>
</feature>
<feature type="domain" description="Histidine kinase/HSP90-like ATPase" evidence="12">
    <location>
        <begin position="460"/>
        <end position="567"/>
    </location>
</feature>
<comment type="caution">
    <text evidence="13">The sequence shown here is derived from an EMBL/GenBank/DDBJ whole genome shotgun (WGS) entry which is preliminary data.</text>
</comment>
<dbReference type="GO" id="GO:0000155">
    <property type="term" value="F:phosphorelay sensor kinase activity"/>
    <property type="evidence" value="ECO:0007669"/>
    <property type="project" value="InterPro"/>
</dbReference>
<evidence type="ECO:0000256" key="10">
    <source>
        <dbReference type="ARBA" id="ARBA00023136"/>
    </source>
</evidence>
<keyword evidence="6 13" id="KW-0418">Kinase</keyword>
<keyword evidence="5" id="KW-0547">Nucleotide-binding</keyword>
<keyword evidence="2" id="KW-1003">Cell membrane</keyword>
<evidence type="ECO:0000313" key="13">
    <source>
        <dbReference type="EMBL" id="RGT12257.1"/>
    </source>
</evidence>
<evidence type="ECO:0000256" key="1">
    <source>
        <dbReference type="ARBA" id="ARBA00004651"/>
    </source>
</evidence>
<feature type="transmembrane region" description="Helical" evidence="11">
    <location>
        <begin position="45"/>
        <end position="65"/>
    </location>
</feature>
<keyword evidence="3" id="KW-0808">Transferase</keyword>
<evidence type="ECO:0000256" key="8">
    <source>
        <dbReference type="ARBA" id="ARBA00022989"/>
    </source>
</evidence>
<dbReference type="SUPFAM" id="SSF55874">
    <property type="entry name" value="ATPase domain of HSP90 chaperone/DNA topoisomerase II/histidine kinase"/>
    <property type="match status" value="1"/>
</dbReference>
<dbReference type="GO" id="GO:0005886">
    <property type="term" value="C:plasma membrane"/>
    <property type="evidence" value="ECO:0007669"/>
    <property type="project" value="UniProtKB-SubCell"/>
</dbReference>
<keyword evidence="4 11" id="KW-0812">Transmembrane</keyword>
<dbReference type="InterPro" id="IPR011620">
    <property type="entry name" value="Sig_transdc_His_kinase_LytS_TM"/>
</dbReference>
<evidence type="ECO:0000256" key="6">
    <source>
        <dbReference type="ARBA" id="ARBA00022777"/>
    </source>
</evidence>
<dbReference type="Gene3D" id="3.30.565.10">
    <property type="entry name" value="Histidine kinase-like ATPase, C-terminal domain"/>
    <property type="match status" value="1"/>
</dbReference>
<proteinExistence type="predicted"/>
<evidence type="ECO:0000256" key="9">
    <source>
        <dbReference type="ARBA" id="ARBA00023012"/>
    </source>
</evidence>
<dbReference type="InterPro" id="IPR010559">
    <property type="entry name" value="Sig_transdc_His_kin_internal"/>
</dbReference>
<evidence type="ECO:0000256" key="3">
    <source>
        <dbReference type="ARBA" id="ARBA00022679"/>
    </source>
</evidence>
<dbReference type="InterPro" id="IPR036890">
    <property type="entry name" value="HATPase_C_sf"/>
</dbReference>
<keyword evidence="8 11" id="KW-1133">Transmembrane helix</keyword>
<dbReference type="EMBL" id="QRWH01000001">
    <property type="protein sequence ID" value="RGT12257.1"/>
    <property type="molecule type" value="Genomic_DNA"/>
</dbReference>
<reference evidence="13 14" key="1">
    <citation type="submission" date="2018-08" db="EMBL/GenBank/DDBJ databases">
        <title>A genome reference for cultivated species of the human gut microbiota.</title>
        <authorList>
            <person name="Zou Y."/>
            <person name="Xue W."/>
            <person name="Luo G."/>
        </authorList>
    </citation>
    <scope>NUCLEOTIDE SEQUENCE [LARGE SCALE GENOMIC DNA]</scope>
    <source>
        <strain evidence="13 14">AF19-4AC</strain>
    </source>
</reference>
<evidence type="ECO:0000256" key="4">
    <source>
        <dbReference type="ARBA" id="ARBA00022692"/>
    </source>
</evidence>
<keyword evidence="7" id="KW-0067">ATP-binding</keyword>
<dbReference type="GO" id="GO:0071555">
    <property type="term" value="P:cell wall organization"/>
    <property type="evidence" value="ECO:0007669"/>
    <property type="project" value="InterPro"/>
</dbReference>
<sequence>MSIKDIVYALIVNIALLAIIANLLSRIQTVQKLILQEKRGLKGDLILSMIFAGFIILSTCIGVKITSYSLNTRVIGAMSAGLLGGPLVGLYSSAMGAIYVLIFSTPRVFARGSAFATILFGLLGAGFYPYFQRGKWKYTDLFLLACFAEICDMASLLRMTVSLEVAVDTIVDAALPMIIMNAIGMIVFISNFNGVFIFQDLESSRQIQKMSVLSQKCLPLLQDGGLNKAENMKKLSDIILKETQWSGILFTDREKVIQWQCRAKDEQAIFYQAKYGDPIPEICRQAMEEGKLVKYEAQTGEKKWSHTAQDYSISTVPFRVKNQSVGSLTVWMKRQWMDRQSEIELLQHLMTLGSSQLAVLELEQQKNLLAQAEFKALQFQVNPHFLFNALNTISWVCRENPEEARKLLLTLADYFRYNLNYDAYMVPLREELEHVKDYLQIEKARFEEKLQVTYEVPEKMEILVPTLILQPLVENAVRYGIDRTGCRYVYVGITEEADAYRVEISDHGKGFPAEVLEKIAKDEPVGSSIGLQNVHKRMKSVYGEERGLQIQSTPKGSTVKLYFYKGVKEA</sequence>
<feature type="transmembrane region" description="Helical" evidence="11">
    <location>
        <begin position="141"/>
        <end position="161"/>
    </location>
</feature>
<accession>A0A412MIE8</accession>
<keyword evidence="10 11" id="KW-0472">Membrane</keyword>
<dbReference type="PANTHER" id="PTHR34220">
    <property type="entry name" value="SENSOR HISTIDINE KINASE YPDA"/>
    <property type="match status" value="1"/>
</dbReference>
<dbReference type="Proteomes" id="UP000283630">
    <property type="component" value="Unassembled WGS sequence"/>
</dbReference>
<protein>
    <submittedName>
        <fullName evidence="13">Sensor histidine kinase</fullName>
    </submittedName>
</protein>
<evidence type="ECO:0000313" key="14">
    <source>
        <dbReference type="Proteomes" id="UP000283630"/>
    </source>
</evidence>
<dbReference type="GO" id="GO:0005524">
    <property type="term" value="F:ATP binding"/>
    <property type="evidence" value="ECO:0007669"/>
    <property type="project" value="UniProtKB-KW"/>
</dbReference>
<evidence type="ECO:0000256" key="11">
    <source>
        <dbReference type="SAM" id="Phobius"/>
    </source>
</evidence>
<dbReference type="Pfam" id="PF06580">
    <property type="entry name" value="His_kinase"/>
    <property type="match status" value="1"/>
</dbReference>
<dbReference type="Pfam" id="PF07694">
    <property type="entry name" value="5TM-5TMR_LYT"/>
    <property type="match status" value="1"/>
</dbReference>
<dbReference type="PANTHER" id="PTHR34220:SF7">
    <property type="entry name" value="SENSOR HISTIDINE KINASE YPDA"/>
    <property type="match status" value="1"/>
</dbReference>
<dbReference type="InterPro" id="IPR050640">
    <property type="entry name" value="Bact_2-comp_sensor_kinase"/>
</dbReference>
<evidence type="ECO:0000256" key="7">
    <source>
        <dbReference type="ARBA" id="ARBA00022840"/>
    </source>
</evidence>
<gene>
    <name evidence="13" type="ORF">DWX53_01510</name>
</gene>
<dbReference type="SMART" id="SM00387">
    <property type="entry name" value="HATPase_c"/>
    <property type="match status" value="1"/>
</dbReference>
<dbReference type="AlphaFoldDB" id="A0A412MIE8"/>
<organism evidence="13 14">
    <name type="scientific">Dorea formicigenerans</name>
    <dbReference type="NCBI Taxonomy" id="39486"/>
    <lineage>
        <taxon>Bacteria</taxon>
        <taxon>Bacillati</taxon>
        <taxon>Bacillota</taxon>
        <taxon>Clostridia</taxon>
        <taxon>Lachnospirales</taxon>
        <taxon>Lachnospiraceae</taxon>
        <taxon>Dorea</taxon>
    </lineage>
</organism>
<keyword evidence="9" id="KW-0902">Two-component regulatory system</keyword>
<comment type="subcellular location">
    <subcellularLocation>
        <location evidence="1">Cell membrane</location>
        <topology evidence="1">Multi-pass membrane protein</topology>
    </subcellularLocation>
</comment>
<feature type="transmembrane region" description="Helical" evidence="11">
    <location>
        <begin position="108"/>
        <end position="129"/>
    </location>
</feature>
<dbReference type="InterPro" id="IPR003594">
    <property type="entry name" value="HATPase_dom"/>
</dbReference>
<dbReference type="Pfam" id="PF02518">
    <property type="entry name" value="HATPase_c"/>
    <property type="match status" value="1"/>
</dbReference>
<feature type="transmembrane region" description="Helical" evidence="11">
    <location>
        <begin position="77"/>
        <end position="101"/>
    </location>
</feature>
<name>A0A412MIE8_9FIRM</name>